<feature type="transmembrane region" description="Helical" evidence="7">
    <location>
        <begin position="37"/>
        <end position="55"/>
    </location>
</feature>
<dbReference type="AlphaFoldDB" id="A0A162UXG4"/>
<evidence type="ECO:0008006" key="12">
    <source>
        <dbReference type="Google" id="ProtNLM"/>
    </source>
</evidence>
<name>A0A162UXG4_9BACL</name>
<sequence>MLTAFVLQNVWVFLLIFTRVVSFVGIMPGFPQAQIPGMVKVLLSFFLTFVLYNSLPHPVLSETLTSMIVPLFLEAGTGFAIGIVANAIFLGIQFAGELLDVQTGFSISSIVSPGTIGPTSLITNLYTVLFTLWFFSVDGHDVLFLALFHSFRVIPLGHAQFGGQGVSSTMLDALASLTLLGVEVAAPILLALFLTNVSLAVASRAVPQMNVFFVGLPITLFIGLALILLLIPDMTVAFQQVMLAMDDETNRMIQMLGGFHA</sequence>
<dbReference type="Proteomes" id="UP000077421">
    <property type="component" value="Unassembled WGS sequence"/>
</dbReference>
<keyword evidence="4 7" id="KW-0812">Transmembrane</keyword>
<evidence type="ECO:0000256" key="3">
    <source>
        <dbReference type="ARBA" id="ARBA00022475"/>
    </source>
</evidence>
<dbReference type="InterPro" id="IPR002010">
    <property type="entry name" value="T3SS_IM_R"/>
</dbReference>
<reference evidence="9 11" key="2">
    <citation type="submission" date="2017-02" db="EMBL/GenBank/DDBJ databases">
        <title>Draft genome of Acidibacillus ferrooxidans Huett2.</title>
        <authorList>
            <person name="Schopf S."/>
        </authorList>
    </citation>
    <scope>NUCLEOTIDE SEQUENCE [LARGE SCALE GENOMIC DNA]</scope>
    <source>
        <strain evidence="9 11">Huett2</strain>
    </source>
</reference>
<evidence type="ECO:0000256" key="6">
    <source>
        <dbReference type="ARBA" id="ARBA00023136"/>
    </source>
</evidence>
<dbReference type="PRINTS" id="PR00953">
    <property type="entry name" value="TYPE3IMRPROT"/>
</dbReference>
<accession>A0A162UXG4</accession>
<feature type="transmembrane region" description="Helical" evidence="7">
    <location>
        <begin position="142"/>
        <end position="161"/>
    </location>
</feature>
<feature type="transmembrane region" description="Helical" evidence="7">
    <location>
        <begin position="211"/>
        <end position="231"/>
    </location>
</feature>
<dbReference type="EMBL" id="MWPS01000027">
    <property type="protein sequence ID" value="OPG15664.1"/>
    <property type="molecule type" value="Genomic_DNA"/>
</dbReference>
<comment type="similarity">
    <text evidence="2">Belongs to the FliR/MopE/SpaR family.</text>
</comment>
<dbReference type="STRING" id="1765683.B2M26_11455"/>
<keyword evidence="5 7" id="KW-1133">Transmembrane helix</keyword>
<dbReference type="GO" id="GO:0005886">
    <property type="term" value="C:plasma membrane"/>
    <property type="evidence" value="ECO:0007669"/>
    <property type="project" value="UniProtKB-SubCell"/>
</dbReference>
<keyword evidence="11" id="KW-1185">Reference proteome</keyword>
<feature type="transmembrane region" description="Helical" evidence="7">
    <location>
        <begin position="67"/>
        <end position="95"/>
    </location>
</feature>
<dbReference type="PANTHER" id="PTHR30065:SF1">
    <property type="entry name" value="SURFACE PRESENTATION OF ANTIGENS PROTEIN SPAR"/>
    <property type="match status" value="1"/>
</dbReference>
<evidence type="ECO:0000256" key="7">
    <source>
        <dbReference type="SAM" id="Phobius"/>
    </source>
</evidence>
<dbReference type="OrthoDB" id="9807748at2"/>
<evidence type="ECO:0000256" key="2">
    <source>
        <dbReference type="ARBA" id="ARBA00009772"/>
    </source>
</evidence>
<evidence type="ECO:0000313" key="11">
    <source>
        <dbReference type="Proteomes" id="UP000190229"/>
    </source>
</evidence>
<evidence type="ECO:0000313" key="9">
    <source>
        <dbReference type="EMBL" id="OPG15664.1"/>
    </source>
</evidence>
<comment type="subcellular location">
    <subcellularLocation>
        <location evidence="1">Cell membrane</location>
        <topology evidence="1">Multi-pass membrane protein</topology>
    </subcellularLocation>
</comment>
<evidence type="ECO:0000313" key="8">
    <source>
        <dbReference type="EMBL" id="OAG94452.1"/>
    </source>
</evidence>
<evidence type="ECO:0000256" key="1">
    <source>
        <dbReference type="ARBA" id="ARBA00004651"/>
    </source>
</evidence>
<keyword evidence="3" id="KW-1003">Cell membrane</keyword>
<gene>
    <name evidence="8" type="ORF">AYW79_05400</name>
    <name evidence="9" type="ORF">B2M26_11455</name>
</gene>
<proteinExistence type="inferred from homology"/>
<feature type="transmembrane region" description="Helical" evidence="7">
    <location>
        <begin position="115"/>
        <end position="135"/>
    </location>
</feature>
<feature type="transmembrane region" description="Helical" evidence="7">
    <location>
        <begin position="173"/>
        <end position="199"/>
    </location>
</feature>
<protein>
    <recommendedName>
        <fullName evidence="12">Flagellar biosynthetic protein FliR</fullName>
    </recommendedName>
</protein>
<dbReference type="Pfam" id="PF01311">
    <property type="entry name" value="Bac_export_1"/>
    <property type="match status" value="1"/>
</dbReference>
<evidence type="ECO:0000313" key="10">
    <source>
        <dbReference type="Proteomes" id="UP000077421"/>
    </source>
</evidence>
<keyword evidence="6 7" id="KW-0472">Membrane</keyword>
<feature type="transmembrane region" description="Helical" evidence="7">
    <location>
        <begin position="12"/>
        <end position="31"/>
    </location>
</feature>
<reference evidence="8 10" key="1">
    <citation type="submission" date="2016-02" db="EMBL/GenBank/DDBJ databases">
        <title>Draft genome sequence of Acidibacillus ferrooxidans SLC66.</title>
        <authorList>
            <person name="Oliveira G."/>
            <person name="Nancucheo I."/>
            <person name="Dall'Agnol H."/>
            <person name="Johnson B."/>
            <person name="Oliveira R."/>
            <person name="Nunes G.L."/>
            <person name="Tzotzos G."/>
            <person name="Orellana S.C."/>
            <person name="Salim A.C."/>
            <person name="Araujo F.M."/>
        </authorList>
    </citation>
    <scope>NUCLEOTIDE SEQUENCE [LARGE SCALE GENOMIC DNA]</scope>
    <source>
        <strain evidence="8 10">SLC66</strain>
    </source>
</reference>
<dbReference type="PANTHER" id="PTHR30065">
    <property type="entry name" value="FLAGELLAR BIOSYNTHETIC PROTEIN FLIR"/>
    <property type="match status" value="1"/>
</dbReference>
<evidence type="ECO:0000256" key="5">
    <source>
        <dbReference type="ARBA" id="ARBA00022989"/>
    </source>
</evidence>
<evidence type="ECO:0000256" key="4">
    <source>
        <dbReference type="ARBA" id="ARBA00022692"/>
    </source>
</evidence>
<dbReference type="GO" id="GO:0006605">
    <property type="term" value="P:protein targeting"/>
    <property type="evidence" value="ECO:0007669"/>
    <property type="project" value="InterPro"/>
</dbReference>
<dbReference type="Proteomes" id="UP000190229">
    <property type="component" value="Unassembled WGS sequence"/>
</dbReference>
<comment type="caution">
    <text evidence="8">The sequence shown here is derived from an EMBL/GenBank/DDBJ whole genome shotgun (WGS) entry which is preliminary data.</text>
</comment>
<organism evidence="8 10">
    <name type="scientific">Ferroacidibacillus organovorans</name>
    <dbReference type="NCBI Taxonomy" id="1765683"/>
    <lineage>
        <taxon>Bacteria</taxon>
        <taxon>Bacillati</taxon>
        <taxon>Bacillota</taxon>
        <taxon>Bacilli</taxon>
        <taxon>Bacillales</taxon>
        <taxon>Alicyclobacillaceae</taxon>
        <taxon>Ferroacidibacillus</taxon>
    </lineage>
</organism>
<dbReference type="EMBL" id="LSUQ01000010">
    <property type="protein sequence ID" value="OAG94452.1"/>
    <property type="molecule type" value="Genomic_DNA"/>
</dbReference>